<feature type="transmembrane region" description="Helical" evidence="4">
    <location>
        <begin position="177"/>
        <end position="197"/>
    </location>
</feature>
<dbReference type="PROSITE" id="PS50850">
    <property type="entry name" value="MFS"/>
    <property type="match status" value="1"/>
</dbReference>
<evidence type="ECO:0000256" key="3">
    <source>
        <dbReference type="ARBA" id="ARBA00023136"/>
    </source>
</evidence>
<dbReference type="Pfam" id="PF07690">
    <property type="entry name" value="MFS_1"/>
    <property type="match status" value="1"/>
</dbReference>
<evidence type="ECO:0000256" key="2">
    <source>
        <dbReference type="ARBA" id="ARBA00022989"/>
    </source>
</evidence>
<keyword evidence="3 4" id="KW-0472">Membrane</keyword>
<evidence type="ECO:0000313" key="7">
    <source>
        <dbReference type="Proteomes" id="UP000427906"/>
    </source>
</evidence>
<feature type="transmembrane region" description="Helical" evidence="4">
    <location>
        <begin position="257"/>
        <end position="277"/>
    </location>
</feature>
<dbReference type="InterPro" id="IPR036259">
    <property type="entry name" value="MFS_trans_sf"/>
</dbReference>
<name>A0A5K7YHQ6_9BACT</name>
<feature type="transmembrane region" description="Helical" evidence="4">
    <location>
        <begin position="289"/>
        <end position="310"/>
    </location>
</feature>
<reference evidence="6 7" key="1">
    <citation type="submission" date="2019-11" db="EMBL/GenBank/DDBJ databases">
        <title>Comparative genomics of hydrocarbon-degrading Desulfosarcina strains.</title>
        <authorList>
            <person name="Watanabe M."/>
            <person name="Kojima H."/>
            <person name="Fukui M."/>
        </authorList>
    </citation>
    <scope>NUCLEOTIDE SEQUENCE [LARGE SCALE GENOMIC DNA]</scope>
    <source>
        <strain evidence="6 7">PL12</strain>
    </source>
</reference>
<evidence type="ECO:0000313" key="6">
    <source>
        <dbReference type="EMBL" id="BBO66261.1"/>
    </source>
</evidence>
<evidence type="ECO:0000259" key="5">
    <source>
        <dbReference type="PROSITE" id="PS50850"/>
    </source>
</evidence>
<feature type="transmembrane region" description="Helical" evidence="4">
    <location>
        <begin position="89"/>
        <end position="107"/>
    </location>
</feature>
<keyword evidence="2 4" id="KW-1133">Transmembrane helix</keyword>
<dbReference type="PANTHER" id="PTHR23521:SF3">
    <property type="entry name" value="MFS TRANSPORTER"/>
    <property type="match status" value="1"/>
</dbReference>
<evidence type="ECO:0000256" key="4">
    <source>
        <dbReference type="SAM" id="Phobius"/>
    </source>
</evidence>
<dbReference type="Proteomes" id="UP000427906">
    <property type="component" value="Chromosome"/>
</dbReference>
<feature type="domain" description="Major facilitator superfamily (MFS) profile" evidence="5">
    <location>
        <begin position="1"/>
        <end position="404"/>
    </location>
</feature>
<protein>
    <submittedName>
        <fullName evidence="6">Membrane protein</fullName>
    </submittedName>
</protein>
<sequence length="404" mass="42477">MQRLHKMRPAGAAMIKRPAWTLPVIVFAQFAGTAIWFSGNAVLPDLMQRWPAPSSMAGWVTSAVQLGFIAGTLVFAFFAVSDRYSPRRVFLLCAVAGALSNLSTGLVDTGPSGLLALRVMTGFFLAGIYPVGMKIAAGWYKKGLGNAMGFLIGALVLGTAFPHLLKGGMSSLPWQATIILSSGVCLLGGISMAVLVPDGPYLARGTRFNPMAVAALFGHRPLRAAACGYFGHMWELYTLWAFMPVFLTAYVSRTPDLSLNVSVWSFLAIAAGSLGCVAGGRVSRRAGSATVAAVQLSVSGACCLMSPLFYRAPPALFLPFLLLWGMAVVGDSPQFSTIIAHTAPRDLVGSALTLVNSIGFSITVVSLSLIQWLSAVVPPPVLLVPLAAGPAVGLVCMRSLVGKR</sequence>
<feature type="transmembrane region" description="Helical" evidence="4">
    <location>
        <begin position="229"/>
        <end position="251"/>
    </location>
</feature>
<evidence type="ECO:0000256" key="1">
    <source>
        <dbReference type="ARBA" id="ARBA00022692"/>
    </source>
</evidence>
<dbReference type="AlphaFoldDB" id="A0A5K7YHQ6"/>
<feature type="transmembrane region" description="Helical" evidence="4">
    <location>
        <begin position="316"/>
        <end position="335"/>
    </location>
</feature>
<feature type="transmembrane region" description="Helical" evidence="4">
    <location>
        <begin position="347"/>
        <end position="370"/>
    </location>
</feature>
<feature type="transmembrane region" description="Helical" evidence="4">
    <location>
        <begin position="144"/>
        <end position="165"/>
    </location>
</feature>
<dbReference type="SUPFAM" id="SSF103473">
    <property type="entry name" value="MFS general substrate transporter"/>
    <property type="match status" value="1"/>
</dbReference>
<dbReference type="PANTHER" id="PTHR23521">
    <property type="entry name" value="TRANSPORTER MFS SUPERFAMILY"/>
    <property type="match status" value="1"/>
</dbReference>
<feature type="transmembrane region" description="Helical" evidence="4">
    <location>
        <begin position="382"/>
        <end position="401"/>
    </location>
</feature>
<organism evidence="6 7">
    <name type="scientific">Desulfosarcina alkanivorans</name>
    <dbReference type="NCBI Taxonomy" id="571177"/>
    <lineage>
        <taxon>Bacteria</taxon>
        <taxon>Pseudomonadati</taxon>
        <taxon>Thermodesulfobacteriota</taxon>
        <taxon>Desulfobacteria</taxon>
        <taxon>Desulfobacterales</taxon>
        <taxon>Desulfosarcinaceae</taxon>
        <taxon>Desulfosarcina</taxon>
    </lineage>
</organism>
<proteinExistence type="predicted"/>
<dbReference type="GO" id="GO:0022857">
    <property type="term" value="F:transmembrane transporter activity"/>
    <property type="evidence" value="ECO:0007669"/>
    <property type="project" value="InterPro"/>
</dbReference>
<dbReference type="Gene3D" id="1.20.1250.20">
    <property type="entry name" value="MFS general substrate transporter like domains"/>
    <property type="match status" value="1"/>
</dbReference>
<gene>
    <name evidence="6" type="ORF">DSCA_01910</name>
</gene>
<dbReference type="KEGG" id="dalk:DSCA_01910"/>
<dbReference type="InterPro" id="IPR020846">
    <property type="entry name" value="MFS_dom"/>
</dbReference>
<keyword evidence="7" id="KW-1185">Reference proteome</keyword>
<accession>A0A5K7YHQ6</accession>
<dbReference type="InterPro" id="IPR011701">
    <property type="entry name" value="MFS"/>
</dbReference>
<dbReference type="GO" id="GO:0005886">
    <property type="term" value="C:plasma membrane"/>
    <property type="evidence" value="ECO:0007669"/>
    <property type="project" value="TreeGrafter"/>
</dbReference>
<keyword evidence="1 4" id="KW-0812">Transmembrane</keyword>
<dbReference type="EMBL" id="AP021874">
    <property type="protein sequence ID" value="BBO66261.1"/>
    <property type="molecule type" value="Genomic_DNA"/>
</dbReference>
<feature type="transmembrane region" description="Helical" evidence="4">
    <location>
        <begin position="20"/>
        <end position="39"/>
    </location>
</feature>
<feature type="transmembrane region" description="Helical" evidence="4">
    <location>
        <begin position="113"/>
        <end position="132"/>
    </location>
</feature>
<feature type="transmembrane region" description="Helical" evidence="4">
    <location>
        <begin position="59"/>
        <end position="80"/>
    </location>
</feature>